<evidence type="ECO:0000259" key="16">
    <source>
        <dbReference type="Pfam" id="PF07985"/>
    </source>
</evidence>
<keyword evidence="6 14" id="KW-0812">Transmembrane</keyword>
<protein>
    <recommendedName>
        <fullName evidence="16">SRR1-like domain-containing protein</fullName>
    </recommendedName>
</protein>
<evidence type="ECO:0000313" key="17">
    <source>
        <dbReference type="EMBL" id="EFA86277.1"/>
    </source>
</evidence>
<organism evidence="17 18">
    <name type="scientific">Heterostelium pallidum (strain ATCC 26659 / Pp 5 / PN500)</name>
    <name type="common">Cellular slime mold</name>
    <name type="synonym">Polysphondylium pallidum</name>
    <dbReference type="NCBI Taxonomy" id="670386"/>
    <lineage>
        <taxon>Eukaryota</taxon>
        <taxon>Amoebozoa</taxon>
        <taxon>Evosea</taxon>
        <taxon>Eumycetozoa</taxon>
        <taxon>Dictyostelia</taxon>
        <taxon>Acytosteliales</taxon>
        <taxon>Acytosteliaceae</taxon>
        <taxon>Heterostelium</taxon>
    </lineage>
</organism>
<feature type="transmembrane region" description="Helical" evidence="15">
    <location>
        <begin position="408"/>
        <end position="428"/>
    </location>
</feature>
<keyword evidence="18" id="KW-1185">Reference proteome</keyword>
<evidence type="ECO:0000256" key="12">
    <source>
        <dbReference type="ARBA" id="ARBA00024143"/>
    </source>
</evidence>
<comment type="subunit">
    <text evidence="3">Monomer.</text>
</comment>
<dbReference type="SUPFAM" id="SSF103506">
    <property type="entry name" value="Mitochondrial carrier"/>
    <property type="match status" value="1"/>
</dbReference>
<proteinExistence type="inferred from homology"/>
<keyword evidence="11 14" id="KW-0472">Membrane</keyword>
<comment type="subcellular location">
    <subcellularLocation>
        <location evidence="1">Mitochondrion inner membrane</location>
        <topology evidence="1">Multi-pass membrane protein</topology>
    </subcellularLocation>
</comment>
<gene>
    <name evidence="17" type="ORF">PPL_00839</name>
</gene>
<feature type="transmembrane region" description="Helical" evidence="15">
    <location>
        <begin position="510"/>
        <end position="527"/>
    </location>
</feature>
<dbReference type="GO" id="GO:0005471">
    <property type="term" value="F:ATP:ADP antiporter activity"/>
    <property type="evidence" value="ECO:0007669"/>
    <property type="project" value="InterPro"/>
</dbReference>
<evidence type="ECO:0000256" key="13">
    <source>
        <dbReference type="ARBA" id="ARBA00045250"/>
    </source>
</evidence>
<comment type="similarity">
    <text evidence="2">Belongs to the mitochondrial carrier (TC 2.A.29) family.</text>
</comment>
<dbReference type="STRING" id="670386.D3AXK8"/>
<dbReference type="Gene3D" id="1.50.40.10">
    <property type="entry name" value="Mitochondrial carrier domain"/>
    <property type="match status" value="1"/>
</dbReference>
<dbReference type="InterPro" id="IPR012942">
    <property type="entry name" value="SRR1-like"/>
</dbReference>
<evidence type="ECO:0000256" key="10">
    <source>
        <dbReference type="ARBA" id="ARBA00023128"/>
    </source>
</evidence>
<evidence type="ECO:0000256" key="15">
    <source>
        <dbReference type="SAM" id="Phobius"/>
    </source>
</evidence>
<evidence type="ECO:0000256" key="1">
    <source>
        <dbReference type="ARBA" id="ARBA00004448"/>
    </source>
</evidence>
<feature type="domain" description="SRR1-like" evidence="16">
    <location>
        <begin position="118"/>
        <end position="287"/>
    </location>
</feature>
<dbReference type="GO" id="GO:0140021">
    <property type="term" value="P:mitochondrial ADP transmembrane transport"/>
    <property type="evidence" value="ECO:0007669"/>
    <property type="project" value="InterPro"/>
</dbReference>
<evidence type="ECO:0000256" key="2">
    <source>
        <dbReference type="ARBA" id="ARBA00006375"/>
    </source>
</evidence>
<keyword evidence="5" id="KW-0050">Antiport</keyword>
<evidence type="ECO:0000313" key="18">
    <source>
        <dbReference type="Proteomes" id="UP000001396"/>
    </source>
</evidence>
<dbReference type="PANTHER" id="PTHR45635:SF14">
    <property type="entry name" value="ADP_ATP TRANSLOCASE"/>
    <property type="match status" value="1"/>
</dbReference>
<comment type="function">
    <text evidence="13">ADP:ATP antiporter that mediates import of ADP into the mitochondrial matrix for ATP synthesis, and export of ATP out to fuel the cell. Cycles between the cytoplasmic-open state (c-state) and the matrix-open state (m-state): operates by the alternating access mechanism with a single substrate-binding site intermittently exposed to either the cytosolic (c-state) or matrix (m-state) side of the inner mitochondrial membrane.</text>
</comment>
<dbReference type="FunCoup" id="D3AXK8">
    <property type="interactions" value="10"/>
</dbReference>
<dbReference type="AlphaFoldDB" id="D3AXK8"/>
<dbReference type="Pfam" id="PF00153">
    <property type="entry name" value="Mito_carr"/>
    <property type="match status" value="3"/>
</dbReference>
<evidence type="ECO:0000256" key="6">
    <source>
        <dbReference type="ARBA" id="ARBA00022692"/>
    </source>
</evidence>
<evidence type="ECO:0000256" key="8">
    <source>
        <dbReference type="ARBA" id="ARBA00022792"/>
    </source>
</evidence>
<dbReference type="InterPro" id="IPR002113">
    <property type="entry name" value="ADT_euk_type"/>
</dbReference>
<accession>D3AXK8</accession>
<dbReference type="RefSeq" id="XP_020438382.1">
    <property type="nucleotide sequence ID" value="XM_020571859.1"/>
</dbReference>
<dbReference type="GO" id="GO:1990544">
    <property type="term" value="P:mitochondrial ATP transmembrane transport"/>
    <property type="evidence" value="ECO:0007669"/>
    <property type="project" value="InterPro"/>
</dbReference>
<feature type="repeat" description="Solcar" evidence="14">
    <location>
        <begin position="407"/>
        <end position="496"/>
    </location>
</feature>
<keyword evidence="10" id="KW-0496">Mitochondrion</keyword>
<keyword evidence="7" id="KW-0677">Repeat</keyword>
<evidence type="ECO:0000256" key="7">
    <source>
        <dbReference type="ARBA" id="ARBA00022737"/>
    </source>
</evidence>
<dbReference type="Proteomes" id="UP000001396">
    <property type="component" value="Unassembled WGS sequence"/>
</dbReference>
<dbReference type="InParanoid" id="D3AXK8"/>
<name>D3AXK8_HETP5</name>
<dbReference type="Pfam" id="PF07985">
    <property type="entry name" value="SRR1"/>
    <property type="match status" value="1"/>
</dbReference>
<dbReference type="GeneID" id="31356370"/>
<feature type="repeat" description="Solcar" evidence="14">
    <location>
        <begin position="508"/>
        <end position="591"/>
    </location>
</feature>
<comment type="catalytic activity">
    <reaction evidence="12">
        <text>ADP(in) + ATP(out) = ADP(out) + ATP(in)</text>
        <dbReference type="Rhea" id="RHEA:34999"/>
        <dbReference type="ChEBI" id="CHEBI:30616"/>
        <dbReference type="ChEBI" id="CHEBI:456216"/>
    </reaction>
    <physiologicalReaction direction="left-to-right" evidence="12">
        <dbReference type="Rhea" id="RHEA:35000"/>
    </physiologicalReaction>
</comment>
<feature type="repeat" description="Solcar" evidence="14">
    <location>
        <begin position="315"/>
        <end position="395"/>
    </location>
</feature>
<evidence type="ECO:0000256" key="11">
    <source>
        <dbReference type="ARBA" id="ARBA00023136"/>
    </source>
</evidence>
<keyword evidence="8" id="KW-0999">Mitochondrion inner membrane</keyword>
<evidence type="ECO:0000256" key="4">
    <source>
        <dbReference type="ARBA" id="ARBA00022448"/>
    </source>
</evidence>
<evidence type="ECO:0000256" key="9">
    <source>
        <dbReference type="ARBA" id="ARBA00022989"/>
    </source>
</evidence>
<keyword evidence="9 15" id="KW-1133">Transmembrane helix</keyword>
<dbReference type="PRINTS" id="PR00926">
    <property type="entry name" value="MITOCARRIER"/>
</dbReference>
<evidence type="ECO:0000256" key="5">
    <source>
        <dbReference type="ARBA" id="ARBA00022449"/>
    </source>
</evidence>
<evidence type="ECO:0000256" key="3">
    <source>
        <dbReference type="ARBA" id="ARBA00011245"/>
    </source>
</evidence>
<keyword evidence="4" id="KW-0813">Transport</keyword>
<comment type="caution">
    <text evidence="17">The sequence shown here is derived from an EMBL/GenBank/DDBJ whole genome shotgun (WGS) entry which is preliminary data.</text>
</comment>
<dbReference type="InterPro" id="IPR023395">
    <property type="entry name" value="MCP_dom_sf"/>
</dbReference>
<dbReference type="InterPro" id="IPR018108">
    <property type="entry name" value="MCP_transmembrane"/>
</dbReference>
<dbReference type="PROSITE" id="PS50920">
    <property type="entry name" value="SOLCAR"/>
    <property type="match status" value="3"/>
</dbReference>
<dbReference type="PANTHER" id="PTHR45635">
    <property type="entry name" value="ADP,ATP CARRIER PROTEIN 1-RELATED-RELATED"/>
    <property type="match status" value="1"/>
</dbReference>
<dbReference type="EMBL" id="ADBJ01000003">
    <property type="protein sequence ID" value="EFA86277.1"/>
    <property type="molecule type" value="Genomic_DNA"/>
</dbReference>
<evidence type="ECO:0000256" key="14">
    <source>
        <dbReference type="PROSITE-ProRule" id="PRU00282"/>
    </source>
</evidence>
<dbReference type="GO" id="GO:0005743">
    <property type="term" value="C:mitochondrial inner membrane"/>
    <property type="evidence" value="ECO:0007669"/>
    <property type="project" value="UniProtKB-SubCell"/>
</dbReference>
<feature type="transmembrane region" description="Helical" evidence="15">
    <location>
        <begin position="468"/>
        <end position="490"/>
    </location>
</feature>
<dbReference type="PRINTS" id="PR00927">
    <property type="entry name" value="ADPTRNSLCASE"/>
</dbReference>
<dbReference type="InterPro" id="IPR002067">
    <property type="entry name" value="MCP"/>
</dbReference>
<reference evidence="17 18" key="1">
    <citation type="journal article" date="2011" name="Genome Res.">
        <title>Phylogeny-wide analysis of social amoeba genomes highlights ancient origins for complex intercellular communication.</title>
        <authorList>
            <person name="Heidel A.J."/>
            <person name="Lawal H.M."/>
            <person name="Felder M."/>
            <person name="Schilde C."/>
            <person name="Helps N.R."/>
            <person name="Tunggal B."/>
            <person name="Rivero F."/>
            <person name="John U."/>
            <person name="Schleicher M."/>
            <person name="Eichinger L."/>
            <person name="Platzer M."/>
            <person name="Noegel A.A."/>
            <person name="Schaap P."/>
            <person name="Gloeckner G."/>
        </authorList>
    </citation>
    <scope>NUCLEOTIDE SEQUENCE [LARGE SCALE GENOMIC DNA]</scope>
    <source>
        <strain evidence="18">ATCC 26659 / Pp 5 / PN500</strain>
    </source>
</reference>
<sequence length="604" mass="69752">MDDDGFKLVLKGRKNKLYKEDANKPLNNKLLPNKNDNLKNKQIRDNHIAKQQQLLKSNSKLSSSTSGNINKKKETYALKTDEELYQQLLSNINKSIETIKDTQFFKDIVENEKLIPLFKNLAEIICYGIGSCQSSKKCQEQFALIIALKNYFSFDNGDTTVYIFDPVMSESDKRLVEHFQIKLITINEEAKRQINTDLIDRYTLFYMPFCPRKLYDNVLWANFSISSLRQTIILGNSFDRYNEMHLPPDQEYLPYCYTKKLYKQYKETPLPTNYPTKFIFHDLSFHYFEQAHLKTLEPTFWIDKQEPPKIIDDPEDFLIGGTAGSISMTMGTPLERLKLLLIVPGKNYKSLTDCFVRVAKEEGLLTFWKGNLNRCIGYFPSSSFNFAFNEFYKNYFVRYKAKQDPQKFFIGNLMSGGFAGFTSLLITYPVDYSRIRLAQDKGSGFTRQFTGLGNCISSIYKRDGLSGLYRGFGISIGGITVYRSIFFGGYATAKEFLLKDPKKANLFQKWLTAQAVVTAAGILYYPFGTVRRRMMMQQGRTNMLYSSSFDCWRKVAQREGLYGFFKGSFSNSIRSLGGAFVLVFYEQIQQVTAKYTFNSSYDLP</sequence>